<feature type="region of interest" description="Disordered" evidence="1">
    <location>
        <begin position="69"/>
        <end position="89"/>
    </location>
</feature>
<evidence type="ECO:0000256" key="1">
    <source>
        <dbReference type="SAM" id="MobiDB-lite"/>
    </source>
</evidence>
<gene>
    <name evidence="2" type="ORF">BDV96DRAFT_657996</name>
</gene>
<feature type="non-terminal residue" evidence="2">
    <location>
        <position position="1"/>
    </location>
</feature>
<feature type="compositionally biased region" description="Basic and acidic residues" evidence="1">
    <location>
        <begin position="69"/>
        <end position="85"/>
    </location>
</feature>
<feature type="compositionally biased region" description="Low complexity" evidence="1">
    <location>
        <begin position="24"/>
        <end position="35"/>
    </location>
</feature>
<evidence type="ECO:0000313" key="3">
    <source>
        <dbReference type="Proteomes" id="UP000799770"/>
    </source>
</evidence>
<accession>A0A6A5ZCJ2</accession>
<reference evidence="2" key="1">
    <citation type="journal article" date="2020" name="Stud. Mycol.">
        <title>101 Dothideomycetes genomes: a test case for predicting lifestyles and emergence of pathogens.</title>
        <authorList>
            <person name="Haridas S."/>
            <person name="Albert R."/>
            <person name="Binder M."/>
            <person name="Bloem J."/>
            <person name="Labutti K."/>
            <person name="Salamov A."/>
            <person name="Andreopoulos B."/>
            <person name="Baker S."/>
            <person name="Barry K."/>
            <person name="Bills G."/>
            <person name="Bluhm B."/>
            <person name="Cannon C."/>
            <person name="Castanera R."/>
            <person name="Culley D."/>
            <person name="Daum C."/>
            <person name="Ezra D."/>
            <person name="Gonzalez J."/>
            <person name="Henrissat B."/>
            <person name="Kuo A."/>
            <person name="Liang C."/>
            <person name="Lipzen A."/>
            <person name="Lutzoni F."/>
            <person name="Magnuson J."/>
            <person name="Mondo S."/>
            <person name="Nolan M."/>
            <person name="Ohm R."/>
            <person name="Pangilinan J."/>
            <person name="Park H.-J."/>
            <person name="Ramirez L."/>
            <person name="Alfaro M."/>
            <person name="Sun H."/>
            <person name="Tritt A."/>
            <person name="Yoshinaga Y."/>
            <person name="Zwiers L.-H."/>
            <person name="Turgeon B."/>
            <person name="Goodwin S."/>
            <person name="Spatafora J."/>
            <person name="Crous P."/>
            <person name="Grigoriev I."/>
        </authorList>
    </citation>
    <scope>NUCLEOTIDE SEQUENCE</scope>
    <source>
        <strain evidence="2">CBS 627.86</strain>
    </source>
</reference>
<sequence>LILRDYVVYIEEKLTVHTQEDPLNIPELPELPELPVSSRKRTSPKAHSSALESSLQPLLRLLRPLHPDQRSQRQKHKSAEAHEHAPSVVAERPQRLDKLTVLLLLCRRCHMTVLPGVLHGLVSRRLYTCNTTEFSDVVDMACGFVEVGQVGEVVEVFLLFLVRERAIHTRHRRTTARRPGHSWRVVELFHGILATIFWELEDRLLLPHPFTVLLTLPEHVLEVRDSRRRSGSRL</sequence>
<dbReference type="EMBL" id="ML977320">
    <property type="protein sequence ID" value="KAF2116764.1"/>
    <property type="molecule type" value="Genomic_DNA"/>
</dbReference>
<organism evidence="2 3">
    <name type="scientific">Lophiotrema nucula</name>
    <dbReference type="NCBI Taxonomy" id="690887"/>
    <lineage>
        <taxon>Eukaryota</taxon>
        <taxon>Fungi</taxon>
        <taxon>Dikarya</taxon>
        <taxon>Ascomycota</taxon>
        <taxon>Pezizomycotina</taxon>
        <taxon>Dothideomycetes</taxon>
        <taxon>Pleosporomycetidae</taxon>
        <taxon>Pleosporales</taxon>
        <taxon>Lophiotremataceae</taxon>
        <taxon>Lophiotrema</taxon>
    </lineage>
</organism>
<evidence type="ECO:0000313" key="2">
    <source>
        <dbReference type="EMBL" id="KAF2116764.1"/>
    </source>
</evidence>
<keyword evidence="3" id="KW-1185">Reference proteome</keyword>
<proteinExistence type="predicted"/>
<dbReference type="AlphaFoldDB" id="A0A6A5ZCJ2"/>
<protein>
    <submittedName>
        <fullName evidence="2">Uncharacterized protein</fullName>
    </submittedName>
</protein>
<name>A0A6A5ZCJ2_9PLEO</name>
<dbReference type="Proteomes" id="UP000799770">
    <property type="component" value="Unassembled WGS sequence"/>
</dbReference>
<feature type="region of interest" description="Disordered" evidence="1">
    <location>
        <begin position="24"/>
        <end position="53"/>
    </location>
</feature>